<reference evidence="6 7" key="2">
    <citation type="submission" date="2014-05" db="EMBL/GenBank/DDBJ databases">
        <title>Genome sequence of the 3-chlorobenzoate degrading bacterium Pseudomonas knackmussii B13 shows multiple evidence for horizontal gene transfer.</title>
        <authorList>
            <person name="Miyazaki R."/>
            <person name="Bertelli C."/>
            <person name="Falquet L."/>
            <person name="Robinson-Rechavi M."/>
            <person name="Gharib W."/>
            <person name="Roy S."/>
            <person name="Van der Meer J.R."/>
        </authorList>
    </citation>
    <scope>NUCLEOTIDE SEQUENCE [LARGE SCALE GENOMIC DNA]</scope>
    <source>
        <strain evidence="6 7">B13</strain>
    </source>
</reference>
<dbReference type="Gene3D" id="2.40.160.10">
    <property type="entry name" value="Porin"/>
    <property type="match status" value="1"/>
</dbReference>
<reference evidence="6 7" key="1">
    <citation type="submission" date="2013-03" db="EMBL/GenBank/DDBJ databases">
        <authorList>
            <person name="Linke B."/>
        </authorList>
    </citation>
    <scope>NUCLEOTIDE SEQUENCE [LARGE SCALE GENOMIC DNA]</scope>
    <source>
        <strain evidence="6 7">B13</strain>
    </source>
</reference>
<evidence type="ECO:0000256" key="4">
    <source>
        <dbReference type="SAM" id="MobiDB-lite"/>
    </source>
</evidence>
<keyword evidence="2" id="KW-0813">Transport</keyword>
<name>A0A024HI90_PSEKB</name>
<feature type="signal peptide" evidence="5">
    <location>
        <begin position="1"/>
        <end position="27"/>
    </location>
</feature>
<evidence type="ECO:0000313" key="7">
    <source>
        <dbReference type="Proteomes" id="UP000025241"/>
    </source>
</evidence>
<feature type="region of interest" description="Disordered" evidence="4">
    <location>
        <begin position="103"/>
        <end position="122"/>
    </location>
</feature>
<dbReference type="InterPro" id="IPR023614">
    <property type="entry name" value="Porin_dom_sf"/>
</dbReference>
<dbReference type="GO" id="GO:0015288">
    <property type="term" value="F:porin activity"/>
    <property type="evidence" value="ECO:0007669"/>
    <property type="project" value="TreeGrafter"/>
</dbReference>
<comment type="similarity">
    <text evidence="1">Belongs to the outer membrane porin (Opr) (TC 1.B.25) family.</text>
</comment>
<keyword evidence="7" id="KW-1185">Reference proteome</keyword>
<dbReference type="Proteomes" id="UP000025241">
    <property type="component" value="Chromosome I"/>
</dbReference>
<proteinExistence type="inferred from homology"/>
<dbReference type="PANTHER" id="PTHR34596">
    <property type="entry name" value="CHITOPORIN"/>
    <property type="match status" value="1"/>
</dbReference>
<organism evidence="6 7">
    <name type="scientific">Pseudomonas knackmussii (strain DSM 6978 / CCUG 54928 / LMG 23759 / B13)</name>
    <dbReference type="NCBI Taxonomy" id="1301098"/>
    <lineage>
        <taxon>Bacteria</taxon>
        <taxon>Pseudomonadati</taxon>
        <taxon>Pseudomonadota</taxon>
        <taxon>Gammaproteobacteria</taxon>
        <taxon>Pseudomonadales</taxon>
        <taxon>Pseudomonadaceae</taxon>
        <taxon>Pseudomonas</taxon>
    </lineage>
</organism>
<gene>
    <name evidence="6" type="primary">oprd9</name>
    <name evidence="6" type="ORF">PKB_3022</name>
</gene>
<protein>
    <submittedName>
        <fullName evidence="6">Porin D</fullName>
        <ecNumber evidence="6">3.4.21.-</ecNumber>
    </submittedName>
</protein>
<evidence type="ECO:0000256" key="5">
    <source>
        <dbReference type="SAM" id="SignalP"/>
    </source>
</evidence>
<dbReference type="GO" id="GO:0016020">
    <property type="term" value="C:membrane"/>
    <property type="evidence" value="ECO:0007669"/>
    <property type="project" value="InterPro"/>
</dbReference>
<dbReference type="InterPro" id="IPR005318">
    <property type="entry name" value="OM_porin_bac"/>
</dbReference>
<dbReference type="KEGG" id="pkc:PKB_3022"/>
<dbReference type="GO" id="GO:0016787">
    <property type="term" value="F:hydrolase activity"/>
    <property type="evidence" value="ECO:0007669"/>
    <property type="project" value="UniProtKB-KW"/>
</dbReference>
<dbReference type="STRING" id="1301098.PKB_3022"/>
<dbReference type="eggNOG" id="ENOG50337UY">
    <property type="taxonomic scope" value="Bacteria"/>
</dbReference>
<evidence type="ECO:0000256" key="2">
    <source>
        <dbReference type="ARBA" id="ARBA00022448"/>
    </source>
</evidence>
<dbReference type="EMBL" id="HG322950">
    <property type="protein sequence ID" value="CDF84369.1"/>
    <property type="molecule type" value="Genomic_DNA"/>
</dbReference>
<keyword evidence="6" id="KW-0378">Hydrolase</keyword>
<dbReference type="AlphaFoldDB" id="A0A024HI90"/>
<dbReference type="PANTHER" id="PTHR34596:SF2">
    <property type="entry name" value="CHITOPORIN"/>
    <property type="match status" value="1"/>
</dbReference>
<dbReference type="PATRIC" id="fig|1301098.3.peg.3049"/>
<sequence>MKRSVEPMKLSTLALSVALGLPGLASASDQSDAKGFIEDGSLNLLSRNLFWHQTGPGAHQRDWSQAFMLDYSSGFTQGTVGFGIDAFGYLGLKLDGGAGRAGSPNVPFDGDGEPQKSYGKAGGDVKMRISNSTLAYGDMKPDAPVFATADNYLVPQTATGFRLQSHEIEGLNLDAGRFTAGTGNTTTRHDGDLLASYAGVSSSAASYAGAKYEFNKQFNASFYADRLQDIWDQGYVNLDFTQPLADQQSLNLDFNLYRTLDSGSARAGQIDTTAYSLAAAYTLGAHTFTLAGQKVHGDEPFDYMGFGSMDAGNAAGRYGNSIDLADSVQYSDFNGPGERSWQVRYDLDMGSLGVPGLSFMARHIRGYGIDGSHLNADSAYYGAYGSDDREHETDAEAKYVVQSGPAKNLSFRLREAWHAGDASTGGHLEQTRLITEYPLNIF</sequence>
<evidence type="ECO:0000256" key="1">
    <source>
        <dbReference type="ARBA" id="ARBA00009075"/>
    </source>
</evidence>
<dbReference type="EC" id="3.4.21.-" evidence="6"/>
<evidence type="ECO:0000313" key="6">
    <source>
        <dbReference type="EMBL" id="CDF84369.1"/>
    </source>
</evidence>
<evidence type="ECO:0000256" key="3">
    <source>
        <dbReference type="ARBA" id="ARBA00022729"/>
    </source>
</evidence>
<keyword evidence="3 5" id="KW-0732">Signal</keyword>
<feature type="chain" id="PRO_5001533317" evidence="5">
    <location>
        <begin position="28"/>
        <end position="442"/>
    </location>
</feature>
<dbReference type="Pfam" id="PF03573">
    <property type="entry name" value="OprD"/>
    <property type="match status" value="1"/>
</dbReference>
<dbReference type="HOGENOM" id="CLU_042378_2_0_6"/>
<accession>A0A024HI90</accession>